<dbReference type="GO" id="GO:0009897">
    <property type="term" value="C:external side of plasma membrane"/>
    <property type="evidence" value="ECO:0007669"/>
    <property type="project" value="TreeGrafter"/>
</dbReference>
<dbReference type="GO" id="GO:0006955">
    <property type="term" value="P:immune response"/>
    <property type="evidence" value="ECO:0007669"/>
    <property type="project" value="TreeGrafter"/>
</dbReference>
<dbReference type="GO" id="GO:0042130">
    <property type="term" value="P:negative regulation of T cell proliferation"/>
    <property type="evidence" value="ECO:0007669"/>
    <property type="project" value="TreeGrafter"/>
</dbReference>
<dbReference type="Gene3D" id="2.60.40.10">
    <property type="entry name" value="Immunoglobulins"/>
    <property type="match status" value="1"/>
</dbReference>
<evidence type="ECO:0000256" key="6">
    <source>
        <dbReference type="ARBA" id="ARBA00023136"/>
    </source>
</evidence>
<keyword evidence="8" id="KW-0675">Receptor</keyword>
<keyword evidence="13" id="KW-1185">Reference proteome</keyword>
<dbReference type="Proteomes" id="UP000727407">
    <property type="component" value="Unassembled WGS sequence"/>
</dbReference>
<evidence type="ECO:0000256" key="10">
    <source>
        <dbReference type="ARBA" id="ARBA00023319"/>
    </source>
</evidence>
<name>A0A8J4TLU4_CLAMG</name>
<dbReference type="GO" id="GO:0007166">
    <property type="term" value="P:cell surface receptor signaling pathway"/>
    <property type="evidence" value="ECO:0007669"/>
    <property type="project" value="TreeGrafter"/>
</dbReference>
<evidence type="ECO:0000256" key="8">
    <source>
        <dbReference type="ARBA" id="ARBA00023170"/>
    </source>
</evidence>
<keyword evidence="6" id="KW-0472">Membrane</keyword>
<dbReference type="PROSITE" id="PS50835">
    <property type="entry name" value="IG_LIKE"/>
    <property type="match status" value="1"/>
</dbReference>
<comment type="subcellular location">
    <subcellularLocation>
        <location evidence="1">Cell membrane</location>
        <topology evidence="1">Single-pass type I membrane protein</topology>
    </subcellularLocation>
</comment>
<dbReference type="GO" id="GO:0031295">
    <property type="term" value="P:T cell costimulation"/>
    <property type="evidence" value="ECO:0007669"/>
    <property type="project" value="TreeGrafter"/>
</dbReference>
<dbReference type="AlphaFoldDB" id="A0A8J4TLU4"/>
<dbReference type="InterPro" id="IPR051713">
    <property type="entry name" value="T-cell_Activation_Regulation"/>
</dbReference>
<keyword evidence="2" id="KW-1003">Cell membrane</keyword>
<protein>
    <submittedName>
        <fullName evidence="12">Antigen like protein</fullName>
    </submittedName>
</protein>
<keyword evidence="10" id="KW-0393">Immunoglobulin domain</keyword>
<reference evidence="12" key="1">
    <citation type="submission" date="2020-07" db="EMBL/GenBank/DDBJ databases">
        <title>Clarias magur genome sequencing, assembly and annotation.</title>
        <authorList>
            <person name="Kushwaha B."/>
            <person name="Kumar R."/>
            <person name="Das P."/>
            <person name="Joshi C.G."/>
            <person name="Kumar D."/>
            <person name="Nagpure N.S."/>
            <person name="Pandey M."/>
            <person name="Agarwal S."/>
            <person name="Srivastava S."/>
            <person name="Singh M."/>
            <person name="Sahoo L."/>
            <person name="Jayasankar P."/>
            <person name="Meher P.K."/>
            <person name="Koringa P.G."/>
            <person name="Iquebal M.A."/>
            <person name="Das S.P."/>
            <person name="Bit A."/>
            <person name="Patnaik S."/>
            <person name="Patel N."/>
            <person name="Shah T.M."/>
            <person name="Hinsu A."/>
            <person name="Jena J.K."/>
        </authorList>
    </citation>
    <scope>NUCLEOTIDE SEQUENCE</scope>
    <source>
        <strain evidence="12">CIFAMagur01</strain>
        <tissue evidence="12">Testis</tissue>
    </source>
</reference>
<dbReference type="InterPro" id="IPR013151">
    <property type="entry name" value="Immunoglobulin_dom"/>
</dbReference>
<feature type="non-terminal residue" evidence="12">
    <location>
        <position position="1"/>
    </location>
</feature>
<evidence type="ECO:0000313" key="13">
    <source>
        <dbReference type="Proteomes" id="UP000727407"/>
    </source>
</evidence>
<organism evidence="12 13">
    <name type="scientific">Clarias magur</name>
    <name type="common">Asian catfish</name>
    <name type="synonym">Macropteronotus magur</name>
    <dbReference type="NCBI Taxonomy" id="1594786"/>
    <lineage>
        <taxon>Eukaryota</taxon>
        <taxon>Metazoa</taxon>
        <taxon>Chordata</taxon>
        <taxon>Craniata</taxon>
        <taxon>Vertebrata</taxon>
        <taxon>Euteleostomi</taxon>
        <taxon>Actinopterygii</taxon>
        <taxon>Neopterygii</taxon>
        <taxon>Teleostei</taxon>
        <taxon>Ostariophysi</taxon>
        <taxon>Siluriformes</taxon>
        <taxon>Clariidae</taxon>
        <taxon>Clarias</taxon>
    </lineage>
</organism>
<proteinExistence type="predicted"/>
<dbReference type="OrthoDB" id="8935404at2759"/>
<evidence type="ECO:0000256" key="3">
    <source>
        <dbReference type="ARBA" id="ARBA00022692"/>
    </source>
</evidence>
<evidence type="ECO:0000256" key="4">
    <source>
        <dbReference type="ARBA" id="ARBA00022729"/>
    </source>
</evidence>
<gene>
    <name evidence="12" type="ORF">DAT39_009785</name>
</gene>
<keyword evidence="4" id="KW-0732">Signal</keyword>
<evidence type="ECO:0000256" key="2">
    <source>
        <dbReference type="ARBA" id="ARBA00022475"/>
    </source>
</evidence>
<dbReference type="GO" id="GO:0071222">
    <property type="term" value="P:cellular response to lipopolysaccharide"/>
    <property type="evidence" value="ECO:0007669"/>
    <property type="project" value="TreeGrafter"/>
</dbReference>
<dbReference type="PANTHER" id="PTHR25466">
    <property type="entry name" value="T-LYMPHOCYTE ACTIVATION ANTIGEN"/>
    <property type="match status" value="1"/>
</dbReference>
<evidence type="ECO:0000256" key="5">
    <source>
        <dbReference type="ARBA" id="ARBA00022989"/>
    </source>
</evidence>
<dbReference type="InterPro" id="IPR036179">
    <property type="entry name" value="Ig-like_dom_sf"/>
</dbReference>
<feature type="domain" description="Ig-like" evidence="11">
    <location>
        <begin position="5"/>
        <end position="111"/>
    </location>
</feature>
<dbReference type="SUPFAM" id="SSF48726">
    <property type="entry name" value="Immunoglobulin"/>
    <property type="match status" value="1"/>
</dbReference>
<keyword evidence="7" id="KW-1015">Disulfide bond</keyword>
<sequence>MISHPLSALSTTKWFGVGHMTEDSLGAVPHVTVSAPVGSTVVLPCKLTNVFTQTPHVLWRTDGEDVFERSSEGTADGEGYEGRVDVHEDELRKGNCSLVLKDVRLTDVGDYRSFVLALSVNKTEVHSDEKFAPAAGVRSDKTSAPA</sequence>
<accession>A0A8J4TLU4</accession>
<dbReference type="InterPro" id="IPR013783">
    <property type="entry name" value="Ig-like_fold"/>
</dbReference>
<evidence type="ECO:0000256" key="1">
    <source>
        <dbReference type="ARBA" id="ARBA00004251"/>
    </source>
</evidence>
<keyword evidence="5" id="KW-1133">Transmembrane helix</keyword>
<evidence type="ECO:0000313" key="12">
    <source>
        <dbReference type="EMBL" id="KAF5900491.1"/>
    </source>
</evidence>
<evidence type="ECO:0000259" key="11">
    <source>
        <dbReference type="PROSITE" id="PS50835"/>
    </source>
</evidence>
<keyword evidence="3" id="KW-0812">Transmembrane</keyword>
<evidence type="ECO:0000256" key="9">
    <source>
        <dbReference type="ARBA" id="ARBA00023180"/>
    </source>
</evidence>
<dbReference type="Pfam" id="PF00047">
    <property type="entry name" value="ig"/>
    <property type="match status" value="1"/>
</dbReference>
<dbReference type="PANTHER" id="PTHR25466:SF11">
    <property type="entry name" value="GALECTIN 17-RELATED"/>
    <property type="match status" value="1"/>
</dbReference>
<dbReference type="EMBL" id="QNUK01000134">
    <property type="protein sequence ID" value="KAF5900491.1"/>
    <property type="molecule type" value="Genomic_DNA"/>
</dbReference>
<keyword evidence="9" id="KW-0325">Glycoprotein</keyword>
<dbReference type="InterPro" id="IPR007110">
    <property type="entry name" value="Ig-like_dom"/>
</dbReference>
<dbReference type="GO" id="GO:0042102">
    <property type="term" value="P:positive regulation of T cell proliferation"/>
    <property type="evidence" value="ECO:0007669"/>
    <property type="project" value="TreeGrafter"/>
</dbReference>
<comment type="caution">
    <text evidence="12">The sequence shown here is derived from an EMBL/GenBank/DDBJ whole genome shotgun (WGS) entry which is preliminary data.</text>
</comment>
<evidence type="ECO:0000256" key="7">
    <source>
        <dbReference type="ARBA" id="ARBA00023157"/>
    </source>
</evidence>